<dbReference type="AlphaFoldDB" id="A0A517RFV0"/>
<dbReference type="EMBL" id="CP036269">
    <property type="protein sequence ID" value="QDT42744.1"/>
    <property type="molecule type" value="Genomic_DNA"/>
</dbReference>
<dbReference type="Proteomes" id="UP000317171">
    <property type="component" value="Chromosome"/>
</dbReference>
<dbReference type="KEGG" id="gaz:Pan241w_28330"/>
<organism evidence="2 3">
    <name type="scientific">Gimesia alba</name>
    <dbReference type="NCBI Taxonomy" id="2527973"/>
    <lineage>
        <taxon>Bacteria</taxon>
        <taxon>Pseudomonadati</taxon>
        <taxon>Planctomycetota</taxon>
        <taxon>Planctomycetia</taxon>
        <taxon>Planctomycetales</taxon>
        <taxon>Planctomycetaceae</taxon>
        <taxon>Gimesia</taxon>
    </lineage>
</organism>
<dbReference type="RefSeq" id="WP_145216487.1">
    <property type="nucleotide sequence ID" value="NZ_CP036269.1"/>
</dbReference>
<sequence>MKKFLPNSDSSNSCTSTADIPDEEQVPVFIYLENPRGDEIERVELLVHALCERLGLDLVIEHPPEIGSWIRKLLFRTKQTATSDLVLAKLQKLERAVELQYLDKPQATVDEAHLRHIAEILAATTEDNVVLQIGMLILVTWHDSQDRRHVLIKTLTSAQISVLKQHNYLYTDAETMFQFLSYLDSDKDGSGGAISPPKPKQPLGPSAE</sequence>
<proteinExistence type="predicted"/>
<dbReference type="OrthoDB" id="3541903at2"/>
<name>A0A517RFV0_9PLAN</name>
<reference evidence="2 3" key="1">
    <citation type="submission" date="2019-02" db="EMBL/GenBank/DDBJ databases">
        <title>Deep-cultivation of Planctomycetes and their phenomic and genomic characterization uncovers novel biology.</title>
        <authorList>
            <person name="Wiegand S."/>
            <person name="Jogler M."/>
            <person name="Boedeker C."/>
            <person name="Pinto D."/>
            <person name="Vollmers J."/>
            <person name="Rivas-Marin E."/>
            <person name="Kohn T."/>
            <person name="Peeters S.H."/>
            <person name="Heuer A."/>
            <person name="Rast P."/>
            <person name="Oberbeckmann S."/>
            <person name="Bunk B."/>
            <person name="Jeske O."/>
            <person name="Meyerdierks A."/>
            <person name="Storesund J.E."/>
            <person name="Kallscheuer N."/>
            <person name="Luecker S."/>
            <person name="Lage O.M."/>
            <person name="Pohl T."/>
            <person name="Merkel B.J."/>
            <person name="Hornburger P."/>
            <person name="Mueller R.-W."/>
            <person name="Bruemmer F."/>
            <person name="Labrenz M."/>
            <person name="Spormann A.M."/>
            <person name="Op den Camp H."/>
            <person name="Overmann J."/>
            <person name="Amann R."/>
            <person name="Jetten M.S.M."/>
            <person name="Mascher T."/>
            <person name="Medema M.H."/>
            <person name="Devos D.P."/>
            <person name="Kaster A.-K."/>
            <person name="Ovreas L."/>
            <person name="Rohde M."/>
            <person name="Galperin M.Y."/>
            <person name="Jogler C."/>
        </authorList>
    </citation>
    <scope>NUCLEOTIDE SEQUENCE [LARGE SCALE GENOMIC DNA]</scope>
    <source>
        <strain evidence="2 3">Pan241w</strain>
    </source>
</reference>
<evidence type="ECO:0000313" key="2">
    <source>
        <dbReference type="EMBL" id="QDT42744.1"/>
    </source>
</evidence>
<gene>
    <name evidence="2" type="ORF">Pan241w_28330</name>
</gene>
<evidence type="ECO:0000313" key="3">
    <source>
        <dbReference type="Proteomes" id="UP000317171"/>
    </source>
</evidence>
<accession>A0A517RFV0</accession>
<feature type="region of interest" description="Disordered" evidence="1">
    <location>
        <begin position="188"/>
        <end position="208"/>
    </location>
</feature>
<protein>
    <submittedName>
        <fullName evidence="2">Uncharacterized protein</fullName>
    </submittedName>
</protein>
<keyword evidence="3" id="KW-1185">Reference proteome</keyword>
<evidence type="ECO:0000256" key="1">
    <source>
        <dbReference type="SAM" id="MobiDB-lite"/>
    </source>
</evidence>